<evidence type="ECO:0000313" key="2">
    <source>
        <dbReference type="EMBL" id="THW36792.1"/>
    </source>
</evidence>
<dbReference type="Proteomes" id="UP000310687">
    <property type="component" value="Unassembled WGS sequence"/>
</dbReference>
<keyword evidence="1" id="KW-0732">Signal</keyword>
<proteinExistence type="predicted"/>
<reference evidence="2 3" key="1">
    <citation type="submission" date="2018-10" db="EMBL/GenBank/DDBJ databases">
        <title>Fifty Aureobasidium pullulans genomes reveal a recombining polyextremotolerant generalist.</title>
        <authorList>
            <person name="Gostincar C."/>
            <person name="Turk M."/>
            <person name="Zajc J."/>
            <person name="Gunde-Cimerman N."/>
        </authorList>
    </citation>
    <scope>NUCLEOTIDE SEQUENCE [LARGE SCALE GENOMIC DNA]</scope>
    <source>
        <strain evidence="2 3">EXF-11013</strain>
    </source>
</reference>
<evidence type="ECO:0000313" key="3">
    <source>
        <dbReference type="Proteomes" id="UP000310687"/>
    </source>
</evidence>
<accession>A0A4S8XAZ8</accession>
<evidence type="ECO:0000256" key="1">
    <source>
        <dbReference type="SAM" id="SignalP"/>
    </source>
</evidence>
<dbReference type="AlphaFoldDB" id="A0A4S8XAZ8"/>
<name>A0A4S8XAZ8_AURPU</name>
<gene>
    <name evidence="2" type="ORF">D6D22_07519</name>
</gene>
<feature type="chain" id="PRO_5020810848" evidence="1">
    <location>
        <begin position="19"/>
        <end position="97"/>
    </location>
</feature>
<comment type="caution">
    <text evidence="2">The sequence shown here is derived from an EMBL/GenBank/DDBJ whole genome shotgun (WGS) entry which is preliminary data.</text>
</comment>
<dbReference type="EMBL" id="QZAL01000131">
    <property type="protein sequence ID" value="THW36792.1"/>
    <property type="molecule type" value="Genomic_DNA"/>
</dbReference>
<feature type="signal peptide" evidence="1">
    <location>
        <begin position="1"/>
        <end position="18"/>
    </location>
</feature>
<protein>
    <submittedName>
        <fullName evidence="2">Uncharacterized protein</fullName>
    </submittedName>
</protein>
<sequence>MYSSLAIVTLSLAVLVAAQDRVVSPLVEGCGPSNNASNGLECSMPVMPYHFFRPGSYNTTDYPFAATSVPNDTSFGLLNSSDFFVYDRAQGITVARR</sequence>
<organism evidence="2 3">
    <name type="scientific">Aureobasidium pullulans</name>
    <name type="common">Black yeast</name>
    <name type="synonym">Pullularia pullulans</name>
    <dbReference type="NCBI Taxonomy" id="5580"/>
    <lineage>
        <taxon>Eukaryota</taxon>
        <taxon>Fungi</taxon>
        <taxon>Dikarya</taxon>
        <taxon>Ascomycota</taxon>
        <taxon>Pezizomycotina</taxon>
        <taxon>Dothideomycetes</taxon>
        <taxon>Dothideomycetidae</taxon>
        <taxon>Dothideales</taxon>
        <taxon>Saccotheciaceae</taxon>
        <taxon>Aureobasidium</taxon>
    </lineage>
</organism>